<feature type="region of interest" description="Disordered" evidence="12">
    <location>
        <begin position="1"/>
        <end position="47"/>
    </location>
</feature>
<dbReference type="SUPFAM" id="SSF56104">
    <property type="entry name" value="SAICAR synthase-like"/>
    <property type="match status" value="1"/>
</dbReference>
<dbReference type="PANTHER" id="PTHR43700">
    <property type="entry name" value="PHOSPHORIBOSYLAMINOIMIDAZOLE-SUCCINOCARBOXAMIDE SYNTHASE"/>
    <property type="match status" value="1"/>
</dbReference>
<dbReference type="PROSITE" id="PS01058">
    <property type="entry name" value="SAICAR_SYNTHETASE_2"/>
    <property type="match status" value="1"/>
</dbReference>
<dbReference type="NCBIfam" id="NF010568">
    <property type="entry name" value="PRK13961.1"/>
    <property type="match status" value="1"/>
</dbReference>
<gene>
    <name evidence="11" type="primary">purC</name>
    <name evidence="14" type="ORF">D8Y23_12605</name>
</gene>
<dbReference type="GO" id="GO:0004639">
    <property type="term" value="F:phosphoribosylaminoimidazolesuccinocarboxamide synthase activity"/>
    <property type="evidence" value="ECO:0007669"/>
    <property type="project" value="UniProtKB-UniRule"/>
</dbReference>
<evidence type="ECO:0000256" key="1">
    <source>
        <dbReference type="ARBA" id="ARBA00004672"/>
    </source>
</evidence>
<dbReference type="NCBIfam" id="TIGR00081">
    <property type="entry name" value="purC"/>
    <property type="match status" value="1"/>
</dbReference>
<accession>A0A3S3MAW6</accession>
<reference evidence="14 15" key="1">
    <citation type="journal article" date="2018" name="Front. Microbiol.">
        <title>Novel Insights Into Bacterial Dimethylsulfoniopropionate Catabolism in the East China Sea.</title>
        <authorList>
            <person name="Liu J."/>
            <person name="Liu J."/>
            <person name="Zhang S.H."/>
            <person name="Liang J."/>
            <person name="Lin H."/>
            <person name="Song D."/>
            <person name="Yang G.P."/>
            <person name="Todd J.D."/>
            <person name="Zhang X.H."/>
        </authorList>
    </citation>
    <scope>NUCLEOTIDE SEQUENCE [LARGE SCALE GENOMIC DNA]</scope>
    <source>
        <strain evidence="14 15">ZYFD042</strain>
    </source>
</reference>
<dbReference type="Proteomes" id="UP000285970">
    <property type="component" value="Unassembled WGS sequence"/>
</dbReference>
<evidence type="ECO:0000256" key="8">
    <source>
        <dbReference type="ARBA" id="ARBA00022840"/>
    </source>
</evidence>
<dbReference type="InterPro" id="IPR018236">
    <property type="entry name" value="SAICAR_synthetase_CS"/>
</dbReference>
<evidence type="ECO:0000313" key="15">
    <source>
        <dbReference type="Proteomes" id="UP000285970"/>
    </source>
</evidence>
<evidence type="ECO:0000256" key="12">
    <source>
        <dbReference type="SAM" id="MobiDB-lite"/>
    </source>
</evidence>
<evidence type="ECO:0000256" key="6">
    <source>
        <dbReference type="ARBA" id="ARBA00022741"/>
    </source>
</evidence>
<evidence type="ECO:0000256" key="10">
    <source>
        <dbReference type="ARBA" id="ARBA00048475"/>
    </source>
</evidence>
<dbReference type="OrthoDB" id="9801549at2"/>
<evidence type="ECO:0000256" key="3">
    <source>
        <dbReference type="ARBA" id="ARBA00012217"/>
    </source>
</evidence>
<comment type="catalytic activity">
    <reaction evidence="10 11">
        <text>5-amino-1-(5-phospho-D-ribosyl)imidazole-4-carboxylate + L-aspartate + ATP = (2S)-2-[5-amino-1-(5-phospho-beta-D-ribosyl)imidazole-4-carboxamido]succinate + ADP + phosphate + 2 H(+)</text>
        <dbReference type="Rhea" id="RHEA:22628"/>
        <dbReference type="ChEBI" id="CHEBI:15378"/>
        <dbReference type="ChEBI" id="CHEBI:29991"/>
        <dbReference type="ChEBI" id="CHEBI:30616"/>
        <dbReference type="ChEBI" id="CHEBI:43474"/>
        <dbReference type="ChEBI" id="CHEBI:58443"/>
        <dbReference type="ChEBI" id="CHEBI:77657"/>
        <dbReference type="ChEBI" id="CHEBI:456216"/>
        <dbReference type="EC" id="6.3.2.6"/>
    </reaction>
</comment>
<evidence type="ECO:0000256" key="11">
    <source>
        <dbReference type="HAMAP-Rule" id="MF_00137"/>
    </source>
</evidence>
<keyword evidence="6 11" id="KW-0547">Nucleotide-binding</keyword>
<dbReference type="GO" id="GO:0006189">
    <property type="term" value="P:'de novo' IMP biosynthetic process"/>
    <property type="evidence" value="ECO:0007669"/>
    <property type="project" value="UniProtKB-UniRule"/>
</dbReference>
<dbReference type="Pfam" id="PF01259">
    <property type="entry name" value="SAICAR_synt"/>
    <property type="match status" value="1"/>
</dbReference>
<evidence type="ECO:0000313" key="14">
    <source>
        <dbReference type="EMBL" id="RWR16914.1"/>
    </source>
</evidence>
<evidence type="ECO:0000256" key="2">
    <source>
        <dbReference type="ARBA" id="ARBA00010190"/>
    </source>
</evidence>
<dbReference type="EMBL" id="RBZY01000047">
    <property type="protein sequence ID" value="RWR16914.1"/>
    <property type="molecule type" value="Genomic_DNA"/>
</dbReference>
<keyword evidence="8 11" id="KW-0067">ATP-binding</keyword>
<comment type="caution">
    <text evidence="14">The sequence shown here is derived from an EMBL/GenBank/DDBJ whole genome shotgun (WGS) entry which is preliminary data.</text>
</comment>
<dbReference type="GO" id="GO:0005737">
    <property type="term" value="C:cytoplasm"/>
    <property type="evidence" value="ECO:0007669"/>
    <property type="project" value="TreeGrafter"/>
</dbReference>
<evidence type="ECO:0000256" key="9">
    <source>
        <dbReference type="ARBA" id="ARBA00030409"/>
    </source>
</evidence>
<dbReference type="PANTHER" id="PTHR43700:SF1">
    <property type="entry name" value="PHOSPHORIBOSYLAMINOIMIDAZOLE-SUCCINOCARBOXAMIDE SYNTHASE"/>
    <property type="match status" value="1"/>
</dbReference>
<sequence>MPRCRGSPRSSCNGSERPRERRGAGVRGSDVTKSVPPRPGPGVATRDNERVIPASPLALDGWRHVYSGKVRDLYVPGDTADGAAPAHLLVVASDRVSAFDHVLSPGIPDKGVLLTTLSLWWFDRLAGADGGRGIPNHLAADHVLDGDDAVELIPDVVRGRAMLVRSLDMQPIECVVRGYLTGTGWAEYQATQTVCGIPLPEGLGDGDRLPEPLYTPAYKAPMGEHDENITYERSVELVGEETAAALRDLSLEIYRRASAIAENRGLILADTKFEFGYDDAGVLTLADEVLTSDSSRYWDAEAWRTGSTPAERMASFDKQIVRDWLAAHWDKQGEPPALPDDIVARTRARYAELLERLTA</sequence>
<dbReference type="InterPro" id="IPR028923">
    <property type="entry name" value="SAICAR_synt/ADE2_N"/>
</dbReference>
<comment type="similarity">
    <text evidence="2 11">Belongs to the SAICAR synthetase family.</text>
</comment>
<keyword evidence="7 11" id="KW-0658">Purine biosynthesis</keyword>
<dbReference type="FunFam" id="3.30.470.20:FF:000015">
    <property type="entry name" value="Phosphoribosylaminoimidazole-succinocarboxamide synthase"/>
    <property type="match status" value="1"/>
</dbReference>
<organism evidence="14 15">
    <name type="scientific">Microbacterium enclense</name>
    <dbReference type="NCBI Taxonomy" id="993073"/>
    <lineage>
        <taxon>Bacteria</taxon>
        <taxon>Bacillati</taxon>
        <taxon>Actinomycetota</taxon>
        <taxon>Actinomycetes</taxon>
        <taxon>Micrococcales</taxon>
        <taxon>Microbacteriaceae</taxon>
        <taxon>Microbacterium</taxon>
    </lineage>
</organism>
<dbReference type="Gene3D" id="3.30.470.20">
    <property type="entry name" value="ATP-grasp fold, B domain"/>
    <property type="match status" value="1"/>
</dbReference>
<dbReference type="EC" id="6.3.2.6" evidence="3 11"/>
<dbReference type="AlphaFoldDB" id="A0A3S3MAW6"/>
<name>A0A3S3MAW6_9MICO</name>
<proteinExistence type="inferred from homology"/>
<dbReference type="GO" id="GO:0005524">
    <property type="term" value="F:ATP binding"/>
    <property type="evidence" value="ECO:0007669"/>
    <property type="project" value="UniProtKB-KW"/>
</dbReference>
<comment type="pathway">
    <text evidence="1 11">Purine metabolism; IMP biosynthesis via de novo pathway; 5-amino-1-(5-phospho-D-ribosyl)imidazole-4-carboxamide from 5-amino-1-(5-phospho-D-ribosyl)imidazole-4-carboxylate: step 1/2.</text>
</comment>
<evidence type="ECO:0000256" key="4">
    <source>
        <dbReference type="ARBA" id="ARBA00016460"/>
    </source>
</evidence>
<keyword evidence="5 11" id="KW-0436">Ligase</keyword>
<evidence type="ECO:0000259" key="13">
    <source>
        <dbReference type="Pfam" id="PF01259"/>
    </source>
</evidence>
<evidence type="ECO:0000256" key="5">
    <source>
        <dbReference type="ARBA" id="ARBA00022598"/>
    </source>
</evidence>
<feature type="domain" description="SAICAR synthetase/ADE2 N-terminal" evidence="13">
    <location>
        <begin position="65"/>
        <end position="330"/>
    </location>
</feature>
<dbReference type="InterPro" id="IPR001636">
    <property type="entry name" value="SAICAR_synth"/>
</dbReference>
<protein>
    <recommendedName>
        <fullName evidence="4 11">Phosphoribosylaminoimidazole-succinocarboxamide synthase</fullName>
        <ecNumber evidence="3 11">6.3.2.6</ecNumber>
    </recommendedName>
    <alternativeName>
        <fullName evidence="9 11">SAICAR synthetase</fullName>
    </alternativeName>
</protein>
<evidence type="ECO:0000256" key="7">
    <source>
        <dbReference type="ARBA" id="ARBA00022755"/>
    </source>
</evidence>
<dbReference type="HAMAP" id="MF_00137">
    <property type="entry name" value="SAICAR_synth"/>
    <property type="match status" value="1"/>
</dbReference>
<dbReference type="UniPathway" id="UPA00074">
    <property type="reaction ID" value="UER00131"/>
</dbReference>
<dbReference type="CDD" id="cd01414">
    <property type="entry name" value="SAICAR_synt_Sc"/>
    <property type="match status" value="1"/>
</dbReference>
<dbReference type="Gene3D" id="3.30.200.20">
    <property type="entry name" value="Phosphorylase Kinase, domain 1"/>
    <property type="match status" value="1"/>
</dbReference>